<protein>
    <submittedName>
        <fullName evidence="4">Uncharacterized protein</fullName>
    </submittedName>
</protein>
<feature type="transmembrane region" description="Helical" evidence="2">
    <location>
        <begin position="109"/>
        <end position="130"/>
    </location>
</feature>
<keyword evidence="2" id="KW-1133">Transmembrane helix</keyword>
<feature type="compositionally biased region" description="Pro residues" evidence="1">
    <location>
        <begin position="81"/>
        <end position="100"/>
    </location>
</feature>
<accession>A0A917NI34</accession>
<reference evidence="6" key="3">
    <citation type="journal article" date="2019" name="Int. J. Syst. Evol. Microbiol.">
        <title>The Global Catalogue of Microorganisms (GCM) 10K type strain sequencing project: providing services to taxonomists for standard genome sequencing and annotation.</title>
        <authorList>
            <consortium name="The Broad Institute Genomics Platform"/>
            <consortium name="The Broad Institute Genome Sequencing Center for Infectious Disease"/>
            <person name="Wu L."/>
            <person name="Ma J."/>
        </authorList>
    </citation>
    <scope>NUCLEOTIDE SEQUENCE [LARGE SCALE GENOMIC DNA]</scope>
    <source>
        <strain evidence="6">JCM 10664</strain>
    </source>
</reference>
<evidence type="ECO:0000313" key="4">
    <source>
        <dbReference type="EMBL" id="GGJ02836.1"/>
    </source>
</evidence>
<organism evidence="4 5">
    <name type="scientific">Saccharopolyspora thermophila</name>
    <dbReference type="NCBI Taxonomy" id="89367"/>
    <lineage>
        <taxon>Bacteria</taxon>
        <taxon>Bacillati</taxon>
        <taxon>Actinomycetota</taxon>
        <taxon>Actinomycetes</taxon>
        <taxon>Pseudonocardiales</taxon>
        <taxon>Pseudonocardiaceae</taxon>
        <taxon>Saccharopolyspora</taxon>
    </lineage>
</organism>
<feature type="compositionally biased region" description="Pro residues" evidence="1">
    <location>
        <begin position="37"/>
        <end position="54"/>
    </location>
</feature>
<feature type="region of interest" description="Disordered" evidence="1">
    <location>
        <begin position="32"/>
        <end position="102"/>
    </location>
</feature>
<name>A0A917NI34_9PSEU</name>
<dbReference type="Proteomes" id="UP001500220">
    <property type="component" value="Unassembled WGS sequence"/>
</dbReference>
<keyword evidence="6" id="KW-1185">Reference proteome</keyword>
<dbReference type="AlphaFoldDB" id="A0A917NI34"/>
<keyword evidence="2" id="KW-0812">Transmembrane</keyword>
<feature type="compositionally biased region" description="Basic and acidic residues" evidence="1">
    <location>
        <begin position="55"/>
        <end position="66"/>
    </location>
</feature>
<comment type="caution">
    <text evidence="4">The sequence shown here is derived from an EMBL/GenBank/DDBJ whole genome shotgun (WGS) entry which is preliminary data.</text>
</comment>
<sequence length="131" mass="13727">MLEIADKLGSVASALIGLVGLVLTGYGLWLQRRASSAPPPPPPPPPLPLPPPAPERPRLEIPDRADWVPSPDHLPAGDYGGPPPFWTSPDQPGSPPPPMALPVRARRRGVLVTGLVLLGVAAVLGVLTWFA</sequence>
<dbReference type="EMBL" id="BAAAHC010000010">
    <property type="protein sequence ID" value="GAA0524193.1"/>
    <property type="molecule type" value="Genomic_DNA"/>
</dbReference>
<dbReference type="RefSeq" id="WP_188990907.1">
    <property type="nucleotide sequence ID" value="NZ_BAAAHC010000010.1"/>
</dbReference>
<reference evidence="3" key="5">
    <citation type="submission" date="2023-12" db="EMBL/GenBank/DDBJ databases">
        <authorList>
            <person name="Sun Q."/>
            <person name="Inoue M."/>
        </authorList>
    </citation>
    <scope>NUCLEOTIDE SEQUENCE</scope>
    <source>
        <strain evidence="3">JCM 10664</strain>
    </source>
</reference>
<reference evidence="4 5" key="2">
    <citation type="journal article" date="2014" name="Int. J. Syst. Evol. Microbiol.">
        <title>Complete genome sequence of Corynebacterium casei LMG S-19264T (=DSM 44701T), isolated from a smear-ripened cheese.</title>
        <authorList>
            <consortium name="US DOE Joint Genome Institute (JGI-PGF)"/>
            <person name="Walter F."/>
            <person name="Albersmeier A."/>
            <person name="Kalinowski J."/>
            <person name="Ruckert C."/>
        </authorList>
    </citation>
    <scope>NUCLEOTIDE SEQUENCE [LARGE SCALE GENOMIC DNA]</scope>
    <source>
        <strain evidence="4 5">CGMCC 4.7206</strain>
    </source>
</reference>
<dbReference type="EMBL" id="BMMT01000020">
    <property type="protein sequence ID" value="GGJ02836.1"/>
    <property type="molecule type" value="Genomic_DNA"/>
</dbReference>
<reference evidence="3" key="1">
    <citation type="journal article" date="2014" name="Int. J. Syst. Evol. Microbiol.">
        <title>Complete genome of a new Firmicutes species belonging to the dominant human colonic microbiota ('Ruminococcus bicirculans') reveals two chromosomes and a selective capacity to utilize plant glucans.</title>
        <authorList>
            <consortium name="NISC Comparative Sequencing Program"/>
            <person name="Wegmann U."/>
            <person name="Louis P."/>
            <person name="Goesmann A."/>
            <person name="Henrissat B."/>
            <person name="Duncan S.H."/>
            <person name="Flint H.J."/>
        </authorList>
    </citation>
    <scope>NUCLEOTIDE SEQUENCE</scope>
    <source>
        <strain evidence="3">JCM 10664</strain>
    </source>
</reference>
<reference evidence="4" key="4">
    <citation type="submission" date="2020-09" db="EMBL/GenBank/DDBJ databases">
        <authorList>
            <person name="Sun Q."/>
            <person name="Zhou Y."/>
        </authorList>
    </citation>
    <scope>NUCLEOTIDE SEQUENCE</scope>
    <source>
        <strain evidence="4">CGMCC 4.7206</strain>
    </source>
</reference>
<keyword evidence="2" id="KW-0472">Membrane</keyword>
<evidence type="ECO:0000313" key="5">
    <source>
        <dbReference type="Proteomes" id="UP000597989"/>
    </source>
</evidence>
<evidence type="ECO:0000313" key="6">
    <source>
        <dbReference type="Proteomes" id="UP001500220"/>
    </source>
</evidence>
<evidence type="ECO:0000256" key="2">
    <source>
        <dbReference type="SAM" id="Phobius"/>
    </source>
</evidence>
<evidence type="ECO:0000313" key="3">
    <source>
        <dbReference type="EMBL" id="GAA0524193.1"/>
    </source>
</evidence>
<feature type="transmembrane region" description="Helical" evidence="2">
    <location>
        <begin position="12"/>
        <end position="30"/>
    </location>
</feature>
<proteinExistence type="predicted"/>
<evidence type="ECO:0000256" key="1">
    <source>
        <dbReference type="SAM" id="MobiDB-lite"/>
    </source>
</evidence>
<dbReference type="Proteomes" id="UP000597989">
    <property type="component" value="Unassembled WGS sequence"/>
</dbReference>
<gene>
    <name evidence="3" type="ORF">GCM10009545_28060</name>
    <name evidence="4" type="ORF">GCM10011581_44880</name>
</gene>